<dbReference type="Proteomes" id="UP001166286">
    <property type="component" value="Unassembled WGS sequence"/>
</dbReference>
<gene>
    <name evidence="2" type="ORF">JMJ35_008185</name>
</gene>
<name>A0AA39QWN8_9LECA</name>
<evidence type="ECO:0000313" key="2">
    <source>
        <dbReference type="EMBL" id="KAK0509791.1"/>
    </source>
</evidence>
<dbReference type="GO" id="GO:0003677">
    <property type="term" value="F:DNA binding"/>
    <property type="evidence" value="ECO:0007669"/>
    <property type="project" value="InterPro"/>
</dbReference>
<evidence type="ECO:0008006" key="4">
    <source>
        <dbReference type="Google" id="ProtNLM"/>
    </source>
</evidence>
<organism evidence="2 3">
    <name type="scientific">Cladonia borealis</name>
    <dbReference type="NCBI Taxonomy" id="184061"/>
    <lineage>
        <taxon>Eukaryota</taxon>
        <taxon>Fungi</taxon>
        <taxon>Dikarya</taxon>
        <taxon>Ascomycota</taxon>
        <taxon>Pezizomycotina</taxon>
        <taxon>Lecanoromycetes</taxon>
        <taxon>OSLEUM clade</taxon>
        <taxon>Lecanoromycetidae</taxon>
        <taxon>Lecanorales</taxon>
        <taxon>Lecanorineae</taxon>
        <taxon>Cladoniaceae</taxon>
        <taxon>Cladonia</taxon>
    </lineage>
</organism>
<protein>
    <recommendedName>
        <fullName evidence="4">HMG box domain-containing protein</fullName>
    </recommendedName>
</protein>
<evidence type="ECO:0000256" key="1">
    <source>
        <dbReference type="SAM" id="MobiDB-lite"/>
    </source>
</evidence>
<sequence>MISQGGRAIGRLPQLKLQCTGVRRANLSCHNLERVTAFYNDFQTRHLFGLARQPAFVIPVFRRAYASKPVSRPKAHTGRTTTAARKAPTTSKTKAAKKPAPRTKAAKARPKAKPKAKPKTAKKPKAKPKRKPKALTETQKEAATIRRLRAAALTPPKNLPATAWTVFAGDSVKDGHGSIGDRETMAKMSQEFKQFTPERLEHYNHIANQNKAANEKAYRQWIESHTPTAIHEANLARLNLKRRKPYDDAAKQDATRYAQEIKTVYNRDVTHSKPRAKAAAAA</sequence>
<dbReference type="PRINTS" id="PR00624">
    <property type="entry name" value="HISTONEH5"/>
</dbReference>
<evidence type="ECO:0000313" key="3">
    <source>
        <dbReference type="Proteomes" id="UP001166286"/>
    </source>
</evidence>
<dbReference type="GO" id="GO:0030527">
    <property type="term" value="F:structural constituent of chromatin"/>
    <property type="evidence" value="ECO:0007669"/>
    <property type="project" value="InterPro"/>
</dbReference>
<proteinExistence type="predicted"/>
<dbReference type="AlphaFoldDB" id="A0AA39QWN8"/>
<dbReference type="InterPro" id="IPR005819">
    <property type="entry name" value="H1/H5"/>
</dbReference>
<dbReference type="SUPFAM" id="SSF47095">
    <property type="entry name" value="HMG-box"/>
    <property type="match status" value="1"/>
</dbReference>
<dbReference type="GO" id="GO:0000786">
    <property type="term" value="C:nucleosome"/>
    <property type="evidence" value="ECO:0007669"/>
    <property type="project" value="InterPro"/>
</dbReference>
<feature type="compositionally biased region" description="Basic residues" evidence="1">
    <location>
        <begin position="94"/>
        <end position="133"/>
    </location>
</feature>
<comment type="caution">
    <text evidence="2">The sequence shown here is derived from an EMBL/GenBank/DDBJ whole genome shotgun (WGS) entry which is preliminary data.</text>
</comment>
<feature type="region of interest" description="Disordered" evidence="1">
    <location>
        <begin position="68"/>
        <end position="141"/>
    </location>
</feature>
<dbReference type="EMBL" id="JAFEKC020000018">
    <property type="protein sequence ID" value="KAK0509791.1"/>
    <property type="molecule type" value="Genomic_DNA"/>
</dbReference>
<accession>A0AA39QWN8</accession>
<dbReference type="GO" id="GO:0006334">
    <property type="term" value="P:nucleosome assembly"/>
    <property type="evidence" value="ECO:0007669"/>
    <property type="project" value="InterPro"/>
</dbReference>
<keyword evidence="3" id="KW-1185">Reference proteome</keyword>
<dbReference type="InterPro" id="IPR036910">
    <property type="entry name" value="HMG_box_dom_sf"/>
</dbReference>
<feature type="compositionally biased region" description="Low complexity" evidence="1">
    <location>
        <begin position="79"/>
        <end position="93"/>
    </location>
</feature>
<dbReference type="Gene3D" id="1.10.30.10">
    <property type="entry name" value="High mobility group box domain"/>
    <property type="match status" value="1"/>
</dbReference>
<reference evidence="2" key="1">
    <citation type="submission" date="2023-03" db="EMBL/GenBank/DDBJ databases">
        <title>Complete genome of Cladonia borealis.</title>
        <authorList>
            <person name="Park H."/>
        </authorList>
    </citation>
    <scope>NUCLEOTIDE SEQUENCE</scope>
    <source>
        <strain evidence="2">ANT050790</strain>
    </source>
</reference>